<dbReference type="PROSITE" id="PS50011">
    <property type="entry name" value="PROTEIN_KINASE_DOM"/>
    <property type="match status" value="1"/>
</dbReference>
<evidence type="ECO:0000313" key="13">
    <source>
        <dbReference type="Proteomes" id="UP000187283"/>
    </source>
</evidence>
<feature type="binding site" evidence="8">
    <location>
        <position position="41"/>
    </location>
    <ligand>
        <name>ATP</name>
        <dbReference type="ChEBI" id="CHEBI:30616"/>
    </ligand>
</feature>
<dbReference type="PROSITE" id="PS51985">
    <property type="entry name" value="CPB2"/>
    <property type="match status" value="1"/>
</dbReference>
<keyword evidence="3" id="KW-0723">Serine/threonine-protein kinase</keyword>
<dbReference type="SUPFAM" id="SSF56112">
    <property type="entry name" value="Protein kinase-like (PK-like)"/>
    <property type="match status" value="1"/>
</dbReference>
<dbReference type="EMBL" id="LSSN01002241">
    <property type="protein sequence ID" value="OMJ16746.1"/>
    <property type="molecule type" value="Genomic_DNA"/>
</dbReference>
<dbReference type="Gene3D" id="3.30.1120.130">
    <property type="match status" value="1"/>
</dbReference>
<evidence type="ECO:0000256" key="8">
    <source>
        <dbReference type="PROSITE-ProRule" id="PRU10141"/>
    </source>
</evidence>
<dbReference type="PROSITE" id="PS00107">
    <property type="entry name" value="PROTEIN_KINASE_ATP"/>
    <property type="match status" value="1"/>
</dbReference>
<dbReference type="InterPro" id="IPR033698">
    <property type="entry name" value="POLO_box_Plk4_2"/>
</dbReference>
<evidence type="ECO:0000256" key="1">
    <source>
        <dbReference type="ARBA" id="ARBA00004496"/>
    </source>
</evidence>
<evidence type="ECO:0000256" key="2">
    <source>
        <dbReference type="ARBA" id="ARBA00022490"/>
    </source>
</evidence>
<organism evidence="12 13">
    <name type="scientific">Smittium culicis</name>
    <dbReference type="NCBI Taxonomy" id="133412"/>
    <lineage>
        <taxon>Eukaryota</taxon>
        <taxon>Fungi</taxon>
        <taxon>Fungi incertae sedis</taxon>
        <taxon>Zoopagomycota</taxon>
        <taxon>Kickxellomycotina</taxon>
        <taxon>Harpellomycetes</taxon>
        <taxon>Harpellales</taxon>
        <taxon>Legeriomycetaceae</taxon>
        <taxon>Smittium</taxon>
    </lineage>
</organism>
<dbReference type="InterPro" id="IPR017441">
    <property type="entry name" value="Protein_kinase_ATP_BS"/>
</dbReference>
<dbReference type="Gene3D" id="3.30.1120.120">
    <property type="match status" value="1"/>
</dbReference>
<dbReference type="SUPFAM" id="SSF82615">
    <property type="entry name" value="Polo-box domain"/>
    <property type="match status" value="1"/>
</dbReference>
<feature type="domain" description="Cryptic POLO box 1 (CPB1)" evidence="10">
    <location>
        <begin position="373"/>
        <end position="473"/>
    </location>
</feature>
<dbReference type="STRING" id="133412.A0A1R1XQ69"/>
<dbReference type="InterPro" id="IPR036947">
    <property type="entry name" value="POLO_box_dom_sf"/>
</dbReference>
<evidence type="ECO:0000256" key="4">
    <source>
        <dbReference type="ARBA" id="ARBA00022679"/>
    </source>
</evidence>
<dbReference type="PANTHER" id="PTHR24345:SF91">
    <property type="entry name" value="SERINE_THREONINE-PROTEIN KINASE PLK4"/>
    <property type="match status" value="1"/>
</dbReference>
<dbReference type="GO" id="GO:0004674">
    <property type="term" value="F:protein serine/threonine kinase activity"/>
    <property type="evidence" value="ECO:0007669"/>
    <property type="project" value="UniProtKB-KW"/>
</dbReference>
<dbReference type="Gene3D" id="3.30.1120.30">
    <property type="entry name" value="POLO box domain"/>
    <property type="match status" value="1"/>
</dbReference>
<dbReference type="Pfam" id="PF18409">
    <property type="entry name" value="Plk4_PB2"/>
    <property type="match status" value="1"/>
</dbReference>
<keyword evidence="2" id="KW-0963">Cytoplasm</keyword>
<dbReference type="SMART" id="SM00220">
    <property type="entry name" value="S_TKc"/>
    <property type="match status" value="1"/>
</dbReference>
<dbReference type="PROSITE" id="PS51984">
    <property type="entry name" value="CPB1"/>
    <property type="match status" value="1"/>
</dbReference>
<evidence type="ECO:0000259" key="10">
    <source>
        <dbReference type="PROSITE" id="PS51984"/>
    </source>
</evidence>
<dbReference type="InterPro" id="IPR008271">
    <property type="entry name" value="Ser/Thr_kinase_AS"/>
</dbReference>
<evidence type="ECO:0000259" key="11">
    <source>
        <dbReference type="PROSITE" id="PS51985"/>
    </source>
</evidence>
<keyword evidence="4" id="KW-0808">Transferase</keyword>
<accession>A0A1R1XQ69</accession>
<keyword evidence="7 8" id="KW-0067">ATP-binding</keyword>
<dbReference type="GO" id="GO:0005634">
    <property type="term" value="C:nucleus"/>
    <property type="evidence" value="ECO:0007669"/>
    <property type="project" value="TreeGrafter"/>
</dbReference>
<dbReference type="Proteomes" id="UP000187283">
    <property type="component" value="Unassembled WGS sequence"/>
</dbReference>
<dbReference type="InterPro" id="IPR011009">
    <property type="entry name" value="Kinase-like_dom_sf"/>
</dbReference>
<dbReference type="GO" id="GO:0005737">
    <property type="term" value="C:cytoplasm"/>
    <property type="evidence" value="ECO:0007669"/>
    <property type="project" value="UniProtKB-SubCell"/>
</dbReference>
<dbReference type="InterPro" id="IPR033699">
    <property type="entry name" value="POLO_box_Plk4_1"/>
</dbReference>
<keyword evidence="6 12" id="KW-0418">Kinase</keyword>
<evidence type="ECO:0000256" key="6">
    <source>
        <dbReference type="ARBA" id="ARBA00022777"/>
    </source>
</evidence>
<name>A0A1R1XQ69_9FUNG</name>
<evidence type="ECO:0000256" key="5">
    <source>
        <dbReference type="ARBA" id="ARBA00022741"/>
    </source>
</evidence>
<proteinExistence type="predicted"/>
<gene>
    <name evidence="12" type="ORF">AYI70_g6402</name>
</gene>
<evidence type="ECO:0000256" key="7">
    <source>
        <dbReference type="ARBA" id="ARBA00022840"/>
    </source>
</evidence>
<dbReference type="Gene3D" id="1.10.510.10">
    <property type="entry name" value="Transferase(Phosphotransferase) domain 1"/>
    <property type="match status" value="1"/>
</dbReference>
<keyword evidence="13" id="KW-1185">Reference proteome</keyword>
<protein>
    <submittedName>
        <fullName evidence="12">Serine/threonine-protein kinase PLK4</fullName>
    </submittedName>
</protein>
<dbReference type="Pfam" id="PF00069">
    <property type="entry name" value="Pkinase"/>
    <property type="match status" value="1"/>
</dbReference>
<dbReference type="FunFam" id="3.30.200.20:FF:000042">
    <property type="entry name" value="Aurora kinase A"/>
    <property type="match status" value="1"/>
</dbReference>
<evidence type="ECO:0000256" key="3">
    <source>
        <dbReference type="ARBA" id="ARBA00022527"/>
    </source>
</evidence>
<feature type="domain" description="Protein kinase" evidence="9">
    <location>
        <begin position="7"/>
        <end position="276"/>
    </location>
</feature>
<sequence>MISIKGYIIDSEIGKGGFGKVYSASVKDITKFQNVDKVAIKVIEKEQLKNDELRDRIAAEVSIHSRLSHPSIVKLYDYFEDSKRVYLVMELCKGGDLFNYLLHRKKIEYPTPALHNSNTMLSILPDPEIRNLMLQLGRAVRYLHQNSIIHRDLKLKNLVISAEMDIKLIDFGLATTVKNDPSDPTTFCGTQNYISPEVAARKPYGLAIDLWSLGILLVTLKTGFPPSNSELNQGYGYWLSRFKNESLELADLAQKLLTKDPNDRISIIDYFNHPFFNPIQPCKPLLNLNSLKSNNLKIRSLSQDNSIPDIACFQNTHADIQNLSNAIPKSTLIDAITDIFGDKARNSEIEPNNQFIQSGKKLSLDGHFHAHRKNKTRSSLINTTRLSPIKQKTKHAVIEILSDGRVKSEFLGDSHILVFDPLLNCVLQFQRDATLLLKDKADSITPLNYECMSSELSRKTKYVLKFIELVRSKTCKIFLKTPQAKASLMENLPIADIHVSFYNNIRVAYFISKEIAEIRIPTSSDLPDEIQRLPISIPNSSDSVSIPKINPEIILDKLIPVIKHVEKCLEICTTANKFIDDWISGSNLRSEDYTGDIKFPVQIKFDTNFELFIPEGLSRKILVKKKNSRMNINQRLSPHNDDGLIKNFRNINNDFNRYSSLNVSSLNTKNSNNEYDNTFLKYINENEKINNFEKKLNSRHSNGINSFKDSRLDGMKFNNEISSFYSKKTSINEGQIINADKSAFILNVGWCFSKKLSNSLGEIYVFTILFIDGTRLEVNSDSDCVTYFENPTGAVNVLDYSGESYKISSTMPEIIKEKLKRLPDFLSLIGIENV</sequence>
<dbReference type="InterPro" id="IPR047108">
    <property type="entry name" value="Plk4-like_POLO_box_2_sf"/>
</dbReference>
<dbReference type="AlphaFoldDB" id="A0A1R1XQ69"/>
<comment type="caution">
    <text evidence="12">The sequence shown here is derived from an EMBL/GenBank/DDBJ whole genome shotgun (WGS) entry which is preliminary data.</text>
</comment>
<comment type="subcellular location">
    <subcellularLocation>
        <location evidence="1">Cytoplasm</location>
    </subcellularLocation>
</comment>
<dbReference type="GO" id="GO:0005524">
    <property type="term" value="F:ATP binding"/>
    <property type="evidence" value="ECO:0007669"/>
    <property type="project" value="UniProtKB-UniRule"/>
</dbReference>
<dbReference type="OrthoDB" id="408964at2759"/>
<dbReference type="PROSITE" id="PS00108">
    <property type="entry name" value="PROTEIN_KINASE_ST"/>
    <property type="match status" value="1"/>
</dbReference>
<dbReference type="InterPro" id="IPR000719">
    <property type="entry name" value="Prot_kinase_dom"/>
</dbReference>
<dbReference type="PANTHER" id="PTHR24345">
    <property type="entry name" value="SERINE/THREONINE-PROTEIN KINASE PLK"/>
    <property type="match status" value="1"/>
</dbReference>
<evidence type="ECO:0000313" key="12">
    <source>
        <dbReference type="EMBL" id="OMJ16746.1"/>
    </source>
</evidence>
<reference evidence="12 13" key="1">
    <citation type="submission" date="2017-01" db="EMBL/GenBank/DDBJ databases">
        <authorList>
            <person name="Mah S.A."/>
            <person name="Swanson W.J."/>
            <person name="Moy G.W."/>
            <person name="Vacquier V.D."/>
        </authorList>
    </citation>
    <scope>NUCLEOTIDE SEQUENCE [LARGE SCALE GENOMIC DNA]</scope>
    <source>
        <strain evidence="12 13">GSMNP</strain>
    </source>
</reference>
<dbReference type="InterPro" id="IPR046437">
    <property type="entry name" value="Ser_Thr-PK_POLO_box_1_sf"/>
</dbReference>
<feature type="domain" description="Cryptic POLO box 2 (CPB2)" evidence="11">
    <location>
        <begin position="474"/>
        <end position="613"/>
    </location>
</feature>
<evidence type="ECO:0000259" key="9">
    <source>
        <dbReference type="PROSITE" id="PS50011"/>
    </source>
</evidence>
<keyword evidence="5 8" id="KW-0547">Nucleotide-binding</keyword>
<dbReference type="FunFam" id="1.10.510.10:FF:000571">
    <property type="entry name" value="Maternal embryonic leucine zipper kinase"/>
    <property type="match status" value="1"/>
</dbReference>